<evidence type="ECO:0000313" key="2">
    <source>
        <dbReference type="Proteomes" id="UP001549086"/>
    </source>
</evidence>
<keyword evidence="2" id="KW-1185">Reference proteome</keyword>
<protein>
    <submittedName>
        <fullName evidence="1">Uncharacterized protein</fullName>
    </submittedName>
</protein>
<accession>A0ABV2HGQ3</accession>
<reference evidence="1 2" key="1">
    <citation type="submission" date="2024-06" db="EMBL/GenBank/DDBJ databases">
        <title>Genomic Encyclopedia of Type Strains, Phase IV (KMG-IV): sequencing the most valuable type-strain genomes for metagenomic binning, comparative biology and taxonomic classification.</title>
        <authorList>
            <person name="Goeker M."/>
        </authorList>
    </citation>
    <scope>NUCLEOTIDE SEQUENCE [LARGE SCALE GENOMIC DNA]</scope>
    <source>
        <strain evidence="1 2">DSM 23649</strain>
    </source>
</reference>
<comment type="caution">
    <text evidence="1">The sequence shown here is derived from an EMBL/GenBank/DDBJ whole genome shotgun (WGS) entry which is preliminary data.</text>
</comment>
<sequence>MLIKVKIDSFSSLRDESLFIQNWIAQGYYQVIHQLGILS</sequence>
<name>A0ABV2HGQ3_9HYPH</name>
<proteinExistence type="predicted"/>
<organism evidence="1 2">
    <name type="scientific">Bartonella silvatica</name>
    <dbReference type="NCBI Taxonomy" id="357760"/>
    <lineage>
        <taxon>Bacteria</taxon>
        <taxon>Pseudomonadati</taxon>
        <taxon>Pseudomonadota</taxon>
        <taxon>Alphaproteobacteria</taxon>
        <taxon>Hyphomicrobiales</taxon>
        <taxon>Bartonellaceae</taxon>
        <taxon>Bartonella</taxon>
    </lineage>
</organism>
<dbReference type="EMBL" id="JBEPLI010000006">
    <property type="protein sequence ID" value="MET3589726.1"/>
    <property type="molecule type" value="Genomic_DNA"/>
</dbReference>
<gene>
    <name evidence="1" type="ORF">ABID23_000812</name>
</gene>
<dbReference type="Proteomes" id="UP001549086">
    <property type="component" value="Unassembled WGS sequence"/>
</dbReference>
<evidence type="ECO:0000313" key="1">
    <source>
        <dbReference type="EMBL" id="MET3589726.1"/>
    </source>
</evidence>